<dbReference type="HOGENOM" id="CLU_861926_0_0_7"/>
<name>W4LML0_ENTF1</name>
<comment type="caution">
    <text evidence="1">The sequence shown here is derived from an EMBL/GenBank/DDBJ whole genome shotgun (WGS) entry which is preliminary data.</text>
</comment>
<organism evidence="1 2">
    <name type="scientific">Entotheonella factor</name>
    <dbReference type="NCBI Taxonomy" id="1429438"/>
    <lineage>
        <taxon>Bacteria</taxon>
        <taxon>Pseudomonadati</taxon>
        <taxon>Nitrospinota/Tectimicrobiota group</taxon>
        <taxon>Candidatus Tectimicrobiota</taxon>
        <taxon>Candidatus Entotheonellia</taxon>
        <taxon>Candidatus Entotheonellales</taxon>
        <taxon>Candidatus Entotheonellaceae</taxon>
        <taxon>Candidatus Entotheonella</taxon>
    </lineage>
</organism>
<protein>
    <submittedName>
        <fullName evidence="1">Uncharacterized protein</fullName>
    </submittedName>
</protein>
<dbReference type="Gene3D" id="3.40.50.10690">
    <property type="entry name" value="putative lor/sdh protein like domains"/>
    <property type="match status" value="1"/>
</dbReference>
<reference evidence="1 2" key="1">
    <citation type="journal article" date="2014" name="Nature">
        <title>An environmental bacterial taxon with a large and distinct metabolic repertoire.</title>
        <authorList>
            <person name="Wilson M.C."/>
            <person name="Mori T."/>
            <person name="Ruckert C."/>
            <person name="Uria A.R."/>
            <person name="Helf M.J."/>
            <person name="Takada K."/>
            <person name="Gernert C."/>
            <person name="Steffens U.A."/>
            <person name="Heycke N."/>
            <person name="Schmitt S."/>
            <person name="Rinke C."/>
            <person name="Helfrich E.J."/>
            <person name="Brachmann A.O."/>
            <person name="Gurgui C."/>
            <person name="Wakimoto T."/>
            <person name="Kracht M."/>
            <person name="Crusemann M."/>
            <person name="Hentschel U."/>
            <person name="Abe I."/>
            <person name="Matsunaga S."/>
            <person name="Kalinowski J."/>
            <person name="Takeyama H."/>
            <person name="Piel J."/>
        </authorList>
    </citation>
    <scope>NUCLEOTIDE SEQUENCE [LARGE SCALE GENOMIC DNA]</scope>
    <source>
        <strain evidence="2">TSY1</strain>
    </source>
</reference>
<gene>
    <name evidence="1" type="ORF">ETSY1_15470</name>
</gene>
<proteinExistence type="predicted"/>
<sequence length="322" mass="35327">GNLSYDMKPDAFETLQQVETYSIHERQHKVGIDDFIDPAEWQRQGVLRALFPKVLKGQDITAIVDAFVSAQRRGRSCLIAMGAHVIKCGLNPLLIDMMRRGWLQGLVLNGAGVIHDVEVALIGATSEDVAQNLGAGAFGMVQETPLLIHAALKQYDSAQAGMGQALGQAVEEGDYPYKAYSLLASAYRYGVPVTVHVAIGADTIHMHPSTDAALLGQATYRDFQRLTLALRGLHDGGCYWNIGSAVILPEVFLKALTLCRNTGHAVERFTTVNLDMLQHYRPEFNVIRRPTQDGGRGYSLTGHHEIMLPLLYALMLEAMDQG</sequence>
<evidence type="ECO:0000313" key="1">
    <source>
        <dbReference type="EMBL" id="ETW99308.1"/>
    </source>
</evidence>
<keyword evidence="2" id="KW-1185">Reference proteome</keyword>
<dbReference type="AlphaFoldDB" id="W4LML0"/>
<feature type="non-terminal residue" evidence="1">
    <location>
        <position position="1"/>
    </location>
</feature>
<dbReference type="Proteomes" id="UP000019141">
    <property type="component" value="Unassembled WGS sequence"/>
</dbReference>
<accession>W4LML0</accession>
<dbReference type="EMBL" id="AZHW01000462">
    <property type="protein sequence ID" value="ETW99308.1"/>
    <property type="molecule type" value="Genomic_DNA"/>
</dbReference>
<evidence type="ECO:0000313" key="2">
    <source>
        <dbReference type="Proteomes" id="UP000019141"/>
    </source>
</evidence>
<dbReference type="PATRIC" id="fig|1429438.4.peg.3063"/>